<dbReference type="EnsemblProtists" id="EOD34108">
    <property type="protein sequence ID" value="EOD34108"/>
    <property type="gene ID" value="EMIHUDRAFT_228731"/>
</dbReference>
<evidence type="ECO:0008006" key="4">
    <source>
        <dbReference type="Google" id="ProtNLM"/>
    </source>
</evidence>
<protein>
    <recommendedName>
        <fullName evidence="4">Amine oxidase domain-containing protein</fullName>
    </recommendedName>
</protein>
<dbReference type="PaxDb" id="2903-EOD34108"/>
<feature type="region of interest" description="Disordered" evidence="1">
    <location>
        <begin position="1"/>
        <end position="32"/>
    </location>
</feature>
<name>A0A0D3KEC3_EMIH1</name>
<dbReference type="HOGENOM" id="CLU_1558148_0_0_1"/>
<reference evidence="2" key="2">
    <citation type="submission" date="2024-10" db="UniProtKB">
        <authorList>
            <consortium name="EnsemblProtists"/>
        </authorList>
    </citation>
    <scope>IDENTIFICATION</scope>
</reference>
<evidence type="ECO:0000313" key="3">
    <source>
        <dbReference type="Proteomes" id="UP000013827"/>
    </source>
</evidence>
<dbReference type="PRINTS" id="PR00419">
    <property type="entry name" value="ADXRDTASE"/>
</dbReference>
<dbReference type="Pfam" id="PF13450">
    <property type="entry name" value="NAD_binding_8"/>
    <property type="match status" value="1"/>
</dbReference>
<dbReference type="Proteomes" id="UP000013827">
    <property type="component" value="Unassembled WGS sequence"/>
</dbReference>
<organism evidence="2 3">
    <name type="scientific">Emiliania huxleyi (strain CCMP1516)</name>
    <dbReference type="NCBI Taxonomy" id="280463"/>
    <lineage>
        <taxon>Eukaryota</taxon>
        <taxon>Haptista</taxon>
        <taxon>Haptophyta</taxon>
        <taxon>Prymnesiophyceae</taxon>
        <taxon>Isochrysidales</taxon>
        <taxon>Noelaerhabdaceae</taxon>
        <taxon>Emiliania</taxon>
    </lineage>
</organism>
<dbReference type="InterPro" id="IPR036188">
    <property type="entry name" value="FAD/NAD-bd_sf"/>
</dbReference>
<sequence>MGCTPSKVVAAEPPPRDGLPGPTGAPRNTSFAAHGRWPDRFAHERAKICIVGAGACGLLMARKLQKMGYQHVHVYEQAGRVGGYATTIEVDGRYFDVATKYIPTATAHGKGAIPPFQEIMDEYQAKHGFTYEKTPGIGFYSSEEKAPLTLPPQLEKFSPLQIVQELLSYLPF</sequence>
<accession>A0A0D3KEC3</accession>
<dbReference type="RefSeq" id="XP_005786537.1">
    <property type="nucleotide sequence ID" value="XM_005786480.1"/>
</dbReference>
<evidence type="ECO:0000256" key="1">
    <source>
        <dbReference type="SAM" id="MobiDB-lite"/>
    </source>
</evidence>
<evidence type="ECO:0000313" key="2">
    <source>
        <dbReference type="EnsemblProtists" id="EOD34108"/>
    </source>
</evidence>
<keyword evidence="3" id="KW-1185">Reference proteome</keyword>
<dbReference type="GeneID" id="17279378"/>
<dbReference type="KEGG" id="ehx:EMIHUDRAFT_228731"/>
<dbReference type="AlphaFoldDB" id="A0A0D3KEC3"/>
<proteinExistence type="predicted"/>
<reference evidence="3" key="1">
    <citation type="journal article" date="2013" name="Nature">
        <title>Pan genome of the phytoplankton Emiliania underpins its global distribution.</title>
        <authorList>
            <person name="Read B.A."/>
            <person name="Kegel J."/>
            <person name="Klute M.J."/>
            <person name="Kuo A."/>
            <person name="Lefebvre S.C."/>
            <person name="Maumus F."/>
            <person name="Mayer C."/>
            <person name="Miller J."/>
            <person name="Monier A."/>
            <person name="Salamov A."/>
            <person name="Young J."/>
            <person name="Aguilar M."/>
            <person name="Claverie J.M."/>
            <person name="Frickenhaus S."/>
            <person name="Gonzalez K."/>
            <person name="Herman E.K."/>
            <person name="Lin Y.C."/>
            <person name="Napier J."/>
            <person name="Ogata H."/>
            <person name="Sarno A.F."/>
            <person name="Shmutz J."/>
            <person name="Schroeder D."/>
            <person name="de Vargas C."/>
            <person name="Verret F."/>
            <person name="von Dassow P."/>
            <person name="Valentin K."/>
            <person name="Van de Peer Y."/>
            <person name="Wheeler G."/>
            <person name="Dacks J.B."/>
            <person name="Delwiche C.F."/>
            <person name="Dyhrman S.T."/>
            <person name="Glockner G."/>
            <person name="John U."/>
            <person name="Richards T."/>
            <person name="Worden A.Z."/>
            <person name="Zhang X."/>
            <person name="Grigoriev I.V."/>
            <person name="Allen A.E."/>
            <person name="Bidle K."/>
            <person name="Borodovsky M."/>
            <person name="Bowler C."/>
            <person name="Brownlee C."/>
            <person name="Cock J.M."/>
            <person name="Elias M."/>
            <person name="Gladyshev V.N."/>
            <person name="Groth M."/>
            <person name="Guda C."/>
            <person name="Hadaegh A."/>
            <person name="Iglesias-Rodriguez M.D."/>
            <person name="Jenkins J."/>
            <person name="Jones B.M."/>
            <person name="Lawson T."/>
            <person name="Leese F."/>
            <person name="Lindquist E."/>
            <person name="Lobanov A."/>
            <person name="Lomsadze A."/>
            <person name="Malik S.B."/>
            <person name="Marsh M.E."/>
            <person name="Mackinder L."/>
            <person name="Mock T."/>
            <person name="Mueller-Roeber B."/>
            <person name="Pagarete A."/>
            <person name="Parker M."/>
            <person name="Probert I."/>
            <person name="Quesneville H."/>
            <person name="Raines C."/>
            <person name="Rensing S.A."/>
            <person name="Riano-Pachon D.M."/>
            <person name="Richier S."/>
            <person name="Rokitta S."/>
            <person name="Shiraiwa Y."/>
            <person name="Soanes D.M."/>
            <person name="van der Giezen M."/>
            <person name="Wahlund T.M."/>
            <person name="Williams B."/>
            <person name="Wilson W."/>
            <person name="Wolfe G."/>
            <person name="Wurch L.L."/>
        </authorList>
    </citation>
    <scope>NUCLEOTIDE SEQUENCE</scope>
</reference>
<dbReference type="SUPFAM" id="SSF51905">
    <property type="entry name" value="FAD/NAD(P)-binding domain"/>
    <property type="match status" value="1"/>
</dbReference>
<dbReference type="Gene3D" id="3.50.50.60">
    <property type="entry name" value="FAD/NAD(P)-binding domain"/>
    <property type="match status" value="1"/>
</dbReference>